<sequence length="230" mass="26295">MSDRYHRTDTICSKKNVQVGRQILHWLEFQLLDERGEPLPHQPYRAINEATRCQLIPEFSGQSDAQGVIRLEALHPLAVTLLLVANPLAEVLQTRRVRALRAERPVSTPLQIPYRYDPPPAGFSPVEKQALDDGHGYHYLRIGQLCDRFPDLNPAWPEQTKLPAFHFPDPGFSGFTVDDESLDRRHVLEICPFRAWSLVLHHQSEYSMANAYNLGLMANLSYSVVTQNLF</sequence>
<evidence type="ECO:0000313" key="1">
    <source>
        <dbReference type="EMBL" id="VVN42473.1"/>
    </source>
</evidence>
<reference evidence="1 2" key="1">
    <citation type="submission" date="2019-09" db="EMBL/GenBank/DDBJ databases">
        <authorList>
            <person name="Chandra G."/>
            <person name="Truman W A."/>
        </authorList>
    </citation>
    <scope>NUCLEOTIDE SEQUENCE [LARGE SCALE GENOMIC DNA]</scope>
    <source>
        <strain evidence="1">PS673</strain>
    </source>
</reference>
<protein>
    <submittedName>
        <fullName evidence="1">Uncharacterized protein</fullName>
    </submittedName>
</protein>
<dbReference type="EMBL" id="CABVHB010000080">
    <property type="protein sequence ID" value="VVN42473.1"/>
    <property type="molecule type" value="Genomic_DNA"/>
</dbReference>
<dbReference type="Proteomes" id="UP000344274">
    <property type="component" value="Unassembled WGS sequence"/>
</dbReference>
<gene>
    <name evidence="1" type="ORF">PS673_05474</name>
</gene>
<name>A0A5E6XM80_PSEFL</name>
<evidence type="ECO:0000313" key="2">
    <source>
        <dbReference type="Proteomes" id="UP000344274"/>
    </source>
</evidence>
<organism evidence="1 2">
    <name type="scientific">Pseudomonas fluorescens</name>
    <dbReference type="NCBI Taxonomy" id="294"/>
    <lineage>
        <taxon>Bacteria</taxon>
        <taxon>Pseudomonadati</taxon>
        <taxon>Pseudomonadota</taxon>
        <taxon>Gammaproteobacteria</taxon>
        <taxon>Pseudomonadales</taxon>
        <taxon>Pseudomonadaceae</taxon>
        <taxon>Pseudomonas</taxon>
    </lineage>
</organism>
<accession>A0A5E6XM80</accession>
<dbReference type="RefSeq" id="WP_223473779.1">
    <property type="nucleotide sequence ID" value="NZ_CABVHB010000080.1"/>
</dbReference>
<dbReference type="AlphaFoldDB" id="A0A5E6XM80"/>
<proteinExistence type="predicted"/>